<evidence type="ECO:0000256" key="10">
    <source>
        <dbReference type="HAMAP-Rule" id="MF_00244"/>
    </source>
</evidence>
<proteinExistence type="inferred from homology"/>
<comment type="pathway">
    <text evidence="2 10">Cofactor biosynthesis; NAD(+) biosynthesis; deamido-NAD(+) from nicotinate D-ribonucleotide: step 1/1.</text>
</comment>
<evidence type="ECO:0000256" key="1">
    <source>
        <dbReference type="ARBA" id="ARBA00002324"/>
    </source>
</evidence>
<dbReference type="SUPFAM" id="SSF52374">
    <property type="entry name" value="Nucleotidylyl transferase"/>
    <property type="match status" value="1"/>
</dbReference>
<comment type="function">
    <text evidence="1 10">Catalyzes the reversible adenylation of nicotinate mononucleotide (NaMN) to nicotinic acid adenine dinucleotide (NaAD).</text>
</comment>
<dbReference type="HAMAP" id="MF_00244">
    <property type="entry name" value="NaMN_adenylyltr"/>
    <property type="match status" value="1"/>
</dbReference>
<dbReference type="GO" id="GO:0004515">
    <property type="term" value="F:nicotinate-nucleotide adenylyltransferase activity"/>
    <property type="evidence" value="ECO:0007669"/>
    <property type="project" value="UniProtKB-UniRule"/>
</dbReference>
<evidence type="ECO:0000256" key="4">
    <source>
        <dbReference type="ARBA" id="ARBA00022679"/>
    </source>
</evidence>
<sequence length="203" mass="22715">MQGRTGLFGGTFNPIHTGHLRVAEEALRQFGLREVVFIPTGCPPHRTVDEGTPAETRYTLVCLAVKDRPRFSVSRIEVDRPGPSYTVDTVAAMKELHPEGVAYIVGADIFARIETWRDWRRLLESCPFIVAPRPGASPAQFHRPPFTAAEVHVLNMPLISISSSELRRRYREGMPTAGMIPTEVDRWIREHGLYGVAARREGG</sequence>
<reference evidence="13" key="1">
    <citation type="submission" date="2018-12" db="EMBL/GenBank/DDBJ databases">
        <title>Complete genome sequence of an uncultured bacterium of the candidate phylum Bipolaricaulota.</title>
        <authorList>
            <person name="Kadnikov V.V."/>
            <person name="Mardanov A.V."/>
            <person name="Beletsky A.V."/>
            <person name="Frank Y.A."/>
            <person name="Karnachuk O.V."/>
            <person name="Ravin N.V."/>
        </authorList>
    </citation>
    <scope>NUCLEOTIDE SEQUENCE [LARGE SCALE GENOMIC DNA]</scope>
</reference>
<gene>
    <name evidence="10" type="primary">nadD</name>
    <name evidence="12" type="ORF">BIP78_0804</name>
</gene>
<dbReference type="UniPathway" id="UPA00253">
    <property type="reaction ID" value="UER00332"/>
</dbReference>
<evidence type="ECO:0000313" key="13">
    <source>
        <dbReference type="Proteomes" id="UP000287233"/>
    </source>
</evidence>
<dbReference type="NCBIfam" id="TIGR00125">
    <property type="entry name" value="cyt_tran_rel"/>
    <property type="match status" value="1"/>
</dbReference>
<dbReference type="Gene3D" id="3.40.50.620">
    <property type="entry name" value="HUPs"/>
    <property type="match status" value="1"/>
</dbReference>
<dbReference type="GO" id="GO:0009435">
    <property type="term" value="P:NAD+ biosynthetic process"/>
    <property type="evidence" value="ECO:0007669"/>
    <property type="project" value="UniProtKB-UniRule"/>
</dbReference>
<evidence type="ECO:0000256" key="8">
    <source>
        <dbReference type="ARBA" id="ARBA00023027"/>
    </source>
</evidence>
<dbReference type="EMBL" id="CP034928">
    <property type="protein sequence ID" value="QAA76570.1"/>
    <property type="molecule type" value="Genomic_DNA"/>
</dbReference>
<evidence type="ECO:0000256" key="6">
    <source>
        <dbReference type="ARBA" id="ARBA00022741"/>
    </source>
</evidence>
<evidence type="ECO:0000256" key="3">
    <source>
        <dbReference type="ARBA" id="ARBA00022642"/>
    </source>
</evidence>
<evidence type="ECO:0000313" key="12">
    <source>
        <dbReference type="EMBL" id="QAA76570.1"/>
    </source>
</evidence>
<accession>A0A410FUJ6</accession>
<dbReference type="PANTHER" id="PTHR39321:SF3">
    <property type="entry name" value="PHOSPHOPANTETHEINE ADENYLYLTRANSFERASE"/>
    <property type="match status" value="1"/>
</dbReference>
<evidence type="ECO:0000256" key="9">
    <source>
        <dbReference type="ARBA" id="ARBA00048721"/>
    </source>
</evidence>
<dbReference type="KEGG" id="bih:BIP78_0804"/>
<comment type="catalytic activity">
    <reaction evidence="9 10">
        <text>nicotinate beta-D-ribonucleotide + ATP + H(+) = deamido-NAD(+) + diphosphate</text>
        <dbReference type="Rhea" id="RHEA:22860"/>
        <dbReference type="ChEBI" id="CHEBI:15378"/>
        <dbReference type="ChEBI" id="CHEBI:30616"/>
        <dbReference type="ChEBI" id="CHEBI:33019"/>
        <dbReference type="ChEBI" id="CHEBI:57502"/>
        <dbReference type="ChEBI" id="CHEBI:58437"/>
        <dbReference type="EC" id="2.7.7.18"/>
    </reaction>
</comment>
<keyword evidence="5 10" id="KW-0548">Nucleotidyltransferase</keyword>
<keyword evidence="3 10" id="KW-0662">Pyridine nucleotide biosynthesis</keyword>
<dbReference type="Pfam" id="PF01467">
    <property type="entry name" value="CTP_transf_like"/>
    <property type="match status" value="1"/>
</dbReference>
<organism evidence="12 13">
    <name type="scientific">Bipolaricaulis sibiricus</name>
    <dbReference type="NCBI Taxonomy" id="2501609"/>
    <lineage>
        <taxon>Bacteria</taxon>
        <taxon>Candidatus Bipolaricaulota</taxon>
        <taxon>Candidatus Bipolaricaulia</taxon>
        <taxon>Candidatus Bipolaricaulales</taxon>
        <taxon>Candidatus Bipolaricaulaceae</taxon>
        <taxon>Candidatus Bipolaricaulis</taxon>
    </lineage>
</organism>
<keyword evidence="4 10" id="KW-0808">Transferase</keyword>
<dbReference type="GO" id="GO:0005524">
    <property type="term" value="F:ATP binding"/>
    <property type="evidence" value="ECO:0007669"/>
    <property type="project" value="UniProtKB-KW"/>
</dbReference>
<dbReference type="CDD" id="cd02165">
    <property type="entry name" value="NMNAT"/>
    <property type="match status" value="1"/>
</dbReference>
<evidence type="ECO:0000256" key="2">
    <source>
        <dbReference type="ARBA" id="ARBA00005019"/>
    </source>
</evidence>
<dbReference type="Proteomes" id="UP000287233">
    <property type="component" value="Chromosome"/>
</dbReference>
<evidence type="ECO:0000256" key="7">
    <source>
        <dbReference type="ARBA" id="ARBA00022840"/>
    </source>
</evidence>
<dbReference type="InterPro" id="IPR004821">
    <property type="entry name" value="Cyt_trans-like"/>
</dbReference>
<evidence type="ECO:0000256" key="5">
    <source>
        <dbReference type="ARBA" id="ARBA00022695"/>
    </source>
</evidence>
<dbReference type="InterPro" id="IPR005248">
    <property type="entry name" value="NadD/NMNAT"/>
</dbReference>
<keyword evidence="7 10" id="KW-0067">ATP-binding</keyword>
<dbReference type="EC" id="2.7.7.18" evidence="10"/>
<dbReference type="InterPro" id="IPR014729">
    <property type="entry name" value="Rossmann-like_a/b/a_fold"/>
</dbReference>
<keyword evidence="8 10" id="KW-0520">NAD</keyword>
<comment type="similarity">
    <text evidence="10">Belongs to the NadD family.</text>
</comment>
<name>A0A410FUJ6_BIPS1</name>
<keyword evidence="6 10" id="KW-0547">Nucleotide-binding</keyword>
<dbReference type="AlphaFoldDB" id="A0A410FUJ6"/>
<feature type="domain" description="Cytidyltransferase-like" evidence="11">
    <location>
        <begin position="7"/>
        <end position="169"/>
    </location>
</feature>
<dbReference type="PANTHER" id="PTHR39321">
    <property type="entry name" value="NICOTINATE-NUCLEOTIDE ADENYLYLTRANSFERASE-RELATED"/>
    <property type="match status" value="1"/>
</dbReference>
<protein>
    <recommendedName>
        <fullName evidence="10">Probable nicotinate-nucleotide adenylyltransferase</fullName>
        <ecNumber evidence="10">2.7.7.18</ecNumber>
    </recommendedName>
    <alternativeName>
        <fullName evidence="10">Deamido-NAD(+) diphosphorylase</fullName>
    </alternativeName>
    <alternativeName>
        <fullName evidence="10">Deamido-NAD(+) pyrophosphorylase</fullName>
    </alternativeName>
    <alternativeName>
        <fullName evidence="10">Nicotinate mononucleotide adenylyltransferase</fullName>
        <shortName evidence="10">NaMN adenylyltransferase</shortName>
    </alternativeName>
</protein>
<dbReference type="NCBIfam" id="NF000840">
    <property type="entry name" value="PRK00071.1-3"/>
    <property type="match status" value="1"/>
</dbReference>
<evidence type="ECO:0000259" key="11">
    <source>
        <dbReference type="Pfam" id="PF01467"/>
    </source>
</evidence>
<dbReference type="NCBIfam" id="TIGR00482">
    <property type="entry name" value="nicotinate (nicotinamide) nucleotide adenylyltransferase"/>
    <property type="match status" value="1"/>
</dbReference>